<dbReference type="GO" id="GO:0000323">
    <property type="term" value="C:lytic vacuole"/>
    <property type="evidence" value="ECO:0007669"/>
    <property type="project" value="TreeGrafter"/>
</dbReference>
<feature type="region of interest" description="Disordered" evidence="5">
    <location>
        <begin position="71"/>
        <end position="117"/>
    </location>
</feature>
<dbReference type="STRING" id="985895.E5A5M5"/>
<evidence type="ECO:0000313" key="6">
    <source>
        <dbReference type="EMBL" id="CBX98923.1"/>
    </source>
</evidence>
<dbReference type="GO" id="GO:0032991">
    <property type="term" value="C:protein-containing complex"/>
    <property type="evidence" value="ECO:0007669"/>
    <property type="project" value="UniProtKB-ARBA"/>
</dbReference>
<keyword evidence="3 4" id="KW-0175">Coiled coil</keyword>
<dbReference type="GO" id="GO:0035493">
    <property type="term" value="P:SNARE complex assembly"/>
    <property type="evidence" value="ECO:0007669"/>
    <property type="project" value="TreeGrafter"/>
</dbReference>
<keyword evidence="7" id="KW-1185">Reference proteome</keyword>
<dbReference type="InterPro" id="IPR018791">
    <property type="entry name" value="UV_resistance/autophagy_Atg14"/>
</dbReference>
<comment type="similarity">
    <text evidence="1">Belongs to the ATG14 family.</text>
</comment>
<proteinExistence type="inferred from homology"/>
<dbReference type="PANTHER" id="PTHR15157">
    <property type="entry name" value="UV RADIATION RESISTANCE-ASSOCIATED GENE PROTEIN"/>
    <property type="match status" value="1"/>
</dbReference>
<feature type="compositionally biased region" description="Polar residues" evidence="5">
    <location>
        <begin position="94"/>
        <end position="113"/>
    </location>
</feature>
<gene>
    <name evidence="6" type="ORF">LEMA_P081620.1</name>
</gene>
<feature type="region of interest" description="Disordered" evidence="5">
    <location>
        <begin position="1"/>
        <end position="21"/>
    </location>
</feature>
<evidence type="ECO:0000256" key="4">
    <source>
        <dbReference type="SAM" id="Coils"/>
    </source>
</evidence>
<dbReference type="HOGENOM" id="CLU_009375_1_0_1"/>
<feature type="coiled-coil region" evidence="4">
    <location>
        <begin position="343"/>
        <end position="377"/>
    </location>
</feature>
<evidence type="ECO:0000256" key="2">
    <source>
        <dbReference type="ARBA" id="ARBA00013807"/>
    </source>
</evidence>
<dbReference type="EMBL" id="FP929134">
    <property type="protein sequence ID" value="CBX98923.1"/>
    <property type="molecule type" value="Genomic_DNA"/>
</dbReference>
<feature type="compositionally biased region" description="Low complexity" evidence="5">
    <location>
        <begin position="80"/>
        <end position="93"/>
    </location>
</feature>
<evidence type="ECO:0000313" key="7">
    <source>
        <dbReference type="Proteomes" id="UP000002668"/>
    </source>
</evidence>
<dbReference type="GO" id="GO:0005768">
    <property type="term" value="C:endosome"/>
    <property type="evidence" value="ECO:0007669"/>
    <property type="project" value="TreeGrafter"/>
</dbReference>
<evidence type="ECO:0000256" key="1">
    <source>
        <dbReference type="ARBA" id="ARBA00009574"/>
    </source>
</evidence>
<dbReference type="VEuPathDB" id="FungiDB:LEMA_P081620.1"/>
<dbReference type="InParanoid" id="E5A5M5"/>
<protein>
    <recommendedName>
        <fullName evidence="2">Autophagy-related protein 14</fullName>
    </recommendedName>
</protein>
<name>E5A5M5_LEPMJ</name>
<dbReference type="GO" id="GO:0000149">
    <property type="term" value="F:SNARE binding"/>
    <property type="evidence" value="ECO:0007669"/>
    <property type="project" value="TreeGrafter"/>
</dbReference>
<dbReference type="OMA" id="HYRFEYG"/>
<organism evidence="7">
    <name type="scientific">Leptosphaeria maculans (strain JN3 / isolate v23.1.3 / race Av1-4-5-6-7-8)</name>
    <name type="common">Blackleg fungus</name>
    <name type="synonym">Phoma lingam</name>
    <dbReference type="NCBI Taxonomy" id="985895"/>
    <lineage>
        <taxon>Eukaryota</taxon>
        <taxon>Fungi</taxon>
        <taxon>Dikarya</taxon>
        <taxon>Ascomycota</taxon>
        <taxon>Pezizomycotina</taxon>
        <taxon>Dothideomycetes</taxon>
        <taxon>Pleosporomycetidae</taxon>
        <taxon>Pleosporales</taxon>
        <taxon>Pleosporineae</taxon>
        <taxon>Leptosphaeriaceae</taxon>
        <taxon>Plenodomus</taxon>
        <taxon>Plenodomus lingam/Leptosphaeria maculans species complex</taxon>
    </lineage>
</organism>
<dbReference type="GeneID" id="13282396"/>
<dbReference type="PANTHER" id="PTHR15157:SF5">
    <property type="entry name" value="UV RADIATION RESISTANCE-ASSOCIATED GENE PROTEIN"/>
    <property type="match status" value="1"/>
</dbReference>
<reference evidence="7" key="1">
    <citation type="journal article" date="2011" name="Nat. Commun.">
        <title>Effector diversification within compartments of the Leptosphaeria maculans genome affected by Repeat-Induced Point mutations.</title>
        <authorList>
            <person name="Rouxel T."/>
            <person name="Grandaubert J."/>
            <person name="Hane J.K."/>
            <person name="Hoede C."/>
            <person name="van de Wouw A.P."/>
            <person name="Couloux A."/>
            <person name="Dominguez V."/>
            <person name="Anthouard V."/>
            <person name="Bally P."/>
            <person name="Bourras S."/>
            <person name="Cozijnsen A.J."/>
            <person name="Ciuffetti L.M."/>
            <person name="Degrave A."/>
            <person name="Dilmaghani A."/>
            <person name="Duret L."/>
            <person name="Fudal I."/>
            <person name="Goodwin S.B."/>
            <person name="Gout L."/>
            <person name="Glaser N."/>
            <person name="Linglin J."/>
            <person name="Kema G.H.J."/>
            <person name="Lapalu N."/>
            <person name="Lawrence C.B."/>
            <person name="May K."/>
            <person name="Meyer M."/>
            <person name="Ollivier B."/>
            <person name="Poulain J."/>
            <person name="Schoch C.L."/>
            <person name="Simon A."/>
            <person name="Spatafora J.W."/>
            <person name="Stachowiak A."/>
            <person name="Turgeon B.G."/>
            <person name="Tyler B.M."/>
            <person name="Vincent D."/>
            <person name="Weissenbach J."/>
            <person name="Amselem J."/>
            <person name="Quesneville H."/>
            <person name="Oliver R.P."/>
            <person name="Wincker P."/>
            <person name="Balesdent M.-H."/>
            <person name="Howlett B.J."/>
        </authorList>
    </citation>
    <scope>NUCLEOTIDE SEQUENCE [LARGE SCALE GENOMIC DNA]</scope>
    <source>
        <strain evidence="7">JN3 / isolate v23.1.3 / race Av1-4-5-6-7-8</strain>
    </source>
</reference>
<sequence length="657" mass="72865">MAGQEVVQANGQLDASPPRERPWLLPYNRKLRHLQGITIRNLTLTATPSRARGKTFDDEAIPSTLKSPAKALALRQGKGLSHSRSSSHLQSSSEATRQNGSLHRPTTPTNSSRPRLGNGLERRATMEWSNASPLTRQKKLEDITAGRMADTFFTLHVEEQEEPIYVSEVAEKAMNPNFKFFDLGACGPRVTRLDKLTVRVWAKSETMTEWQYLLDYTVRFRSLQFIGKTLGRFRHPLPQNCVLFHMTDGIYTSFTDLPVQERVYQEVLAPPREHPEGRVLKSSSYDALMRLSTLDDCIQDALATRDRIADEIEHILESNKEAISTVECVPETEEKLRTVEAAVIAEKRRVVAARRRRDELKANIEERREKMRLGREQQSMLSTELISQRETHSETLALHAQQCEAIHAQRRRICEDIQRIFLIEPSPSGKSLCFTIRGLPLPNSTFDEADQDVAAAALGYVAHIVTLLSPYLSVILPYPVTLQGSTSTIHDPLALGTPTAKSASSPNLRVYPLYMRGVVRYRFEYAVFLLNKDIEILSNALGLRPLDIRHTLPNLKYLLYIATAGKGELPARKAGGIKGLLGIGGKIRKGSVDSLGSLGTVESGGTPVEEVKRNLESAGARLGAGAGKDGNLGLVGLFGGKGRSSAQVGSRLRPVDR</sequence>
<dbReference type="eggNOG" id="KOG2896">
    <property type="taxonomic scope" value="Eukaryota"/>
</dbReference>
<dbReference type="Proteomes" id="UP000002668">
    <property type="component" value="Genome"/>
</dbReference>
<evidence type="ECO:0000256" key="5">
    <source>
        <dbReference type="SAM" id="MobiDB-lite"/>
    </source>
</evidence>
<dbReference type="Pfam" id="PF10186">
    <property type="entry name" value="ATG14"/>
    <property type="match status" value="1"/>
</dbReference>
<dbReference type="OrthoDB" id="72772at2759"/>
<evidence type="ECO:0000256" key="3">
    <source>
        <dbReference type="ARBA" id="ARBA00023054"/>
    </source>
</evidence>
<dbReference type="AlphaFoldDB" id="E5A5M5"/>
<accession>E5A5M5</accession>